<dbReference type="AlphaFoldDB" id="A0A2N0RF64"/>
<accession>A0A2N0RF64</accession>
<name>A0A2N0RF64_9GLOM</name>
<dbReference type="VEuPathDB" id="FungiDB:RhiirA1_465818"/>
<feature type="compositionally biased region" description="Basic and acidic residues" evidence="1">
    <location>
        <begin position="82"/>
        <end position="97"/>
    </location>
</feature>
<evidence type="ECO:0000313" key="3">
    <source>
        <dbReference type="Proteomes" id="UP000232688"/>
    </source>
</evidence>
<protein>
    <submittedName>
        <fullName evidence="2">Uncharacterized protein</fullName>
    </submittedName>
</protein>
<reference evidence="2 3" key="2">
    <citation type="submission" date="2017-10" db="EMBL/GenBank/DDBJ databases">
        <title>Genome analyses suggest a sexual origin of heterokaryosis in a supposedly ancient asexual fungus.</title>
        <authorList>
            <person name="Corradi N."/>
            <person name="Sedzielewska K."/>
            <person name="Noel J."/>
            <person name="Charron P."/>
            <person name="Farinelli L."/>
            <person name="Marton T."/>
            <person name="Kruger M."/>
            <person name="Pelin A."/>
            <person name="Brachmann A."/>
            <person name="Corradi N."/>
        </authorList>
    </citation>
    <scope>NUCLEOTIDE SEQUENCE [LARGE SCALE GENOMIC DNA]</scope>
    <source>
        <strain evidence="2 3">A1</strain>
    </source>
</reference>
<gene>
    <name evidence="2" type="ORF">RhiirA1_465818</name>
</gene>
<dbReference type="EMBL" id="LLXH01000919">
    <property type="protein sequence ID" value="PKC61928.1"/>
    <property type="molecule type" value="Genomic_DNA"/>
</dbReference>
<sequence length="112" mass="13024">MYNPVVDVVICDVDATTPLPWNSRGISYRYICNLPLNSKLVKANKNVFQISTNIKSKRSLFTAWERLRRNDYGKEEYEEDKIDGPLKSSKDNDLERNLSRDEEVVNLVTQLQ</sequence>
<comment type="caution">
    <text evidence="2">The sequence shown here is derived from an EMBL/GenBank/DDBJ whole genome shotgun (WGS) entry which is preliminary data.</text>
</comment>
<reference evidence="2 3" key="1">
    <citation type="submission" date="2017-10" db="EMBL/GenBank/DDBJ databases">
        <title>Extensive intraspecific genome diversity in a model arbuscular mycorrhizal fungus.</title>
        <authorList>
            <person name="Chen E.C.H."/>
            <person name="Morin E."/>
            <person name="Baudet D."/>
            <person name="Noel J."/>
            <person name="Ndikumana S."/>
            <person name="Charron P."/>
            <person name="St-Onge C."/>
            <person name="Giorgi J."/>
            <person name="Grigoriev I.V."/>
            <person name="Roux C."/>
            <person name="Martin F.M."/>
            <person name="Corradi N."/>
        </authorList>
    </citation>
    <scope>NUCLEOTIDE SEQUENCE [LARGE SCALE GENOMIC DNA]</scope>
    <source>
        <strain evidence="2 3">A1</strain>
    </source>
</reference>
<evidence type="ECO:0000256" key="1">
    <source>
        <dbReference type="SAM" id="MobiDB-lite"/>
    </source>
</evidence>
<feature type="region of interest" description="Disordered" evidence="1">
    <location>
        <begin position="76"/>
        <end position="97"/>
    </location>
</feature>
<proteinExistence type="predicted"/>
<organism evidence="2 3">
    <name type="scientific">Rhizophagus irregularis</name>
    <dbReference type="NCBI Taxonomy" id="588596"/>
    <lineage>
        <taxon>Eukaryota</taxon>
        <taxon>Fungi</taxon>
        <taxon>Fungi incertae sedis</taxon>
        <taxon>Mucoromycota</taxon>
        <taxon>Glomeromycotina</taxon>
        <taxon>Glomeromycetes</taxon>
        <taxon>Glomerales</taxon>
        <taxon>Glomeraceae</taxon>
        <taxon>Rhizophagus</taxon>
    </lineage>
</organism>
<dbReference type="Proteomes" id="UP000232688">
    <property type="component" value="Unassembled WGS sequence"/>
</dbReference>
<evidence type="ECO:0000313" key="2">
    <source>
        <dbReference type="EMBL" id="PKC61928.1"/>
    </source>
</evidence>